<dbReference type="SUPFAM" id="SSF102114">
    <property type="entry name" value="Radical SAM enzymes"/>
    <property type="match status" value="1"/>
</dbReference>
<dbReference type="PROSITE" id="PS51918">
    <property type="entry name" value="RADICAL_SAM"/>
    <property type="match status" value="1"/>
</dbReference>
<dbReference type="InterPro" id="IPR007197">
    <property type="entry name" value="rSAM"/>
</dbReference>
<dbReference type="PANTHER" id="PTHR43306">
    <property type="entry name" value="7,8-DIHYDRO-6-HYDROXYMETHYLPTERIN DIMETHYLTRANSFERASE"/>
    <property type="match status" value="1"/>
</dbReference>
<dbReference type="PANTHER" id="PTHR43306:SF1">
    <property type="entry name" value="7,8-DIHYDRO-6-HYDROXYMETHYLPTERIN DIMETHYLTRANSFERASE"/>
    <property type="match status" value="1"/>
</dbReference>
<dbReference type="SFLD" id="SFLDG01067">
    <property type="entry name" value="SPASM/twitch_domain_containing"/>
    <property type="match status" value="1"/>
</dbReference>
<dbReference type="Proteomes" id="UP000298460">
    <property type="component" value="Unassembled WGS sequence"/>
</dbReference>
<dbReference type="EMBL" id="SPQQ01000001">
    <property type="protein sequence ID" value="TGE39925.1"/>
    <property type="molecule type" value="Genomic_DNA"/>
</dbReference>
<evidence type="ECO:0000256" key="1">
    <source>
        <dbReference type="ARBA" id="ARBA00022691"/>
    </source>
</evidence>
<dbReference type="InterPro" id="IPR056488">
    <property type="entry name" value="Zn_ribbon_HMPTM"/>
</dbReference>
<gene>
    <name evidence="6" type="ORF">E4K67_02800</name>
</gene>
<evidence type="ECO:0000256" key="4">
    <source>
        <dbReference type="ARBA" id="ARBA00023014"/>
    </source>
</evidence>
<dbReference type="CDD" id="cd01335">
    <property type="entry name" value="Radical_SAM"/>
    <property type="match status" value="1"/>
</dbReference>
<dbReference type="Pfam" id="PF04055">
    <property type="entry name" value="Radical_SAM"/>
    <property type="match status" value="1"/>
</dbReference>
<accession>A0A4Z0RC68</accession>
<proteinExistence type="predicted"/>
<dbReference type="AlphaFoldDB" id="A0A4Z0RC68"/>
<protein>
    <submittedName>
        <fullName evidence="6">Radical SAM protein</fullName>
    </submittedName>
</protein>
<dbReference type="InterPro" id="IPR013785">
    <property type="entry name" value="Aldolase_TIM"/>
</dbReference>
<dbReference type="GO" id="GO:0003824">
    <property type="term" value="F:catalytic activity"/>
    <property type="evidence" value="ECO:0007669"/>
    <property type="project" value="InterPro"/>
</dbReference>
<reference evidence="6 7" key="1">
    <citation type="submission" date="2019-03" db="EMBL/GenBank/DDBJ databases">
        <title>Draft Genome Sequence of Desulfosporosinus fructosivorans Strain 63.6F, Isolated from Marine Sediment in the Baltic Sea.</title>
        <authorList>
            <person name="Hausmann B."/>
            <person name="Vandieken V."/>
            <person name="Pjevac P."/>
            <person name="Schreck K."/>
            <person name="Herbold C.W."/>
            <person name="Loy A."/>
        </authorList>
    </citation>
    <scope>NUCLEOTIDE SEQUENCE [LARGE SCALE GENOMIC DNA]</scope>
    <source>
        <strain evidence="6 7">63.6F</strain>
    </source>
</reference>
<dbReference type="OrthoDB" id="9810775at2"/>
<keyword evidence="2" id="KW-0479">Metal-binding</keyword>
<evidence type="ECO:0000259" key="5">
    <source>
        <dbReference type="PROSITE" id="PS51918"/>
    </source>
</evidence>
<dbReference type="SFLD" id="SFLDS00029">
    <property type="entry name" value="Radical_SAM"/>
    <property type="match status" value="1"/>
</dbReference>
<keyword evidence="4" id="KW-0411">Iron-sulfur</keyword>
<dbReference type="Gene3D" id="3.20.20.70">
    <property type="entry name" value="Aldolase class I"/>
    <property type="match status" value="1"/>
</dbReference>
<organism evidence="6 7">
    <name type="scientific">Desulfosporosinus fructosivorans</name>
    <dbReference type="NCBI Taxonomy" id="2018669"/>
    <lineage>
        <taxon>Bacteria</taxon>
        <taxon>Bacillati</taxon>
        <taxon>Bacillota</taxon>
        <taxon>Clostridia</taxon>
        <taxon>Eubacteriales</taxon>
        <taxon>Desulfitobacteriaceae</taxon>
        <taxon>Desulfosporosinus</taxon>
    </lineage>
</organism>
<evidence type="ECO:0000313" key="6">
    <source>
        <dbReference type="EMBL" id="TGE39925.1"/>
    </source>
</evidence>
<dbReference type="Pfam" id="PF23545">
    <property type="entry name" value="Zn_ribbon_HMPTM"/>
    <property type="match status" value="1"/>
</dbReference>
<dbReference type="GO" id="GO:0046872">
    <property type="term" value="F:metal ion binding"/>
    <property type="evidence" value="ECO:0007669"/>
    <property type="project" value="UniProtKB-KW"/>
</dbReference>
<dbReference type="RefSeq" id="WP_135544860.1">
    <property type="nucleotide sequence ID" value="NZ_SPQQ01000001.1"/>
</dbReference>
<evidence type="ECO:0000256" key="3">
    <source>
        <dbReference type="ARBA" id="ARBA00023004"/>
    </source>
</evidence>
<comment type="caution">
    <text evidence="6">The sequence shown here is derived from an EMBL/GenBank/DDBJ whole genome shotgun (WGS) entry which is preliminary data.</text>
</comment>
<keyword evidence="7" id="KW-1185">Reference proteome</keyword>
<sequence length="426" mass="47502">MQLLDDITVTDYTESVCPVCLQTIDAKIVSKDNLVYLEKECPKHGPFSVCIWPDAKHYNWLKSFRFPFNQLKSGQLSKKGCPHDCGLCSSHLRHSTLVEIEVTDNCNLRCPVCFMSADTSVRPAIVPNLEQLEKQYRQIMNKTSPLTSIQLTGGEPSTRRDLAEIVRLGRKVGFEAIEINSNGIVIANDLDYLMELADAGVSGIYLQFDGLEGSIFEKTRGKDLLKTKLQAIENCRMAGLQVVLAMTVIYGINHDRMGDVLDFALKNNDIVAGVALQPAFISGRFEVTAGRRLSMGDVIFMLAEQSKGLIQPYDLWPLGCAHPLCDTGTYLLEQEGEYQPITRQITPQEYARYFDPDSPQGSVFTDIAGKMFPDSHKGLSIIIMNFMDAMTMDLKRLKECSMVVSKPDGSLVPFCSYQLNPLVGQE</sequence>
<keyword evidence="3" id="KW-0408">Iron</keyword>
<evidence type="ECO:0000256" key="2">
    <source>
        <dbReference type="ARBA" id="ARBA00022723"/>
    </source>
</evidence>
<evidence type="ECO:0000313" key="7">
    <source>
        <dbReference type="Proteomes" id="UP000298460"/>
    </source>
</evidence>
<keyword evidence="1" id="KW-0949">S-adenosyl-L-methionine</keyword>
<dbReference type="GO" id="GO:0051536">
    <property type="term" value="F:iron-sulfur cluster binding"/>
    <property type="evidence" value="ECO:0007669"/>
    <property type="project" value="UniProtKB-KW"/>
</dbReference>
<feature type="domain" description="Radical SAM core" evidence="5">
    <location>
        <begin position="90"/>
        <end position="304"/>
    </location>
</feature>
<name>A0A4Z0RC68_9FIRM</name>
<dbReference type="InterPro" id="IPR034474">
    <property type="entry name" value="Methyltransferase_Class_D"/>
</dbReference>
<dbReference type="SFLD" id="SFLDG01100">
    <property type="entry name" value="methyltransferase_(Class_D)"/>
    <property type="match status" value="1"/>
</dbReference>
<dbReference type="InterPro" id="IPR058240">
    <property type="entry name" value="rSAM_sf"/>
</dbReference>